<evidence type="ECO:0000256" key="3">
    <source>
        <dbReference type="ARBA" id="ARBA00023125"/>
    </source>
</evidence>
<comment type="caution">
    <text evidence="9">The sequence shown here is derived from an EMBL/GenBank/DDBJ whole genome shotgun (WGS) entry which is preliminary data.</text>
</comment>
<evidence type="ECO:0000256" key="6">
    <source>
        <dbReference type="SAM" id="MobiDB-lite"/>
    </source>
</evidence>
<comment type="subcellular location">
    <subcellularLocation>
        <location evidence="1">Nucleus</location>
    </subcellularLocation>
</comment>
<dbReference type="GO" id="GO:0003677">
    <property type="term" value="F:DNA binding"/>
    <property type="evidence" value="ECO:0007669"/>
    <property type="project" value="UniProtKB-KW"/>
</dbReference>
<gene>
    <name evidence="9" type="ORF">LUZ61_011619</name>
</gene>
<dbReference type="FunFam" id="1.10.10.60:FF:000121">
    <property type="entry name" value="Myb transcription factor"/>
    <property type="match status" value="1"/>
</dbReference>
<dbReference type="CDD" id="cd00167">
    <property type="entry name" value="SANT"/>
    <property type="match status" value="2"/>
</dbReference>
<keyword evidence="10" id="KW-1185">Reference proteome</keyword>
<dbReference type="Gene3D" id="1.10.10.60">
    <property type="entry name" value="Homeodomain-like"/>
    <property type="match status" value="2"/>
</dbReference>
<reference evidence="9 10" key="1">
    <citation type="journal article" date="2022" name="Cell">
        <title>Repeat-based holocentromeres influence genome architecture and karyotype evolution.</title>
        <authorList>
            <person name="Hofstatter P.G."/>
            <person name="Thangavel G."/>
            <person name="Lux T."/>
            <person name="Neumann P."/>
            <person name="Vondrak T."/>
            <person name="Novak P."/>
            <person name="Zhang M."/>
            <person name="Costa L."/>
            <person name="Castellani M."/>
            <person name="Scott A."/>
            <person name="Toegelov H."/>
            <person name="Fuchs J."/>
            <person name="Mata-Sucre Y."/>
            <person name="Dias Y."/>
            <person name="Vanzela A.L.L."/>
            <person name="Huettel B."/>
            <person name="Almeida C.C.S."/>
            <person name="Simkova H."/>
            <person name="Souza G."/>
            <person name="Pedrosa-Harand A."/>
            <person name="Macas J."/>
            <person name="Mayer K.F.X."/>
            <person name="Houben A."/>
            <person name="Marques A."/>
        </authorList>
    </citation>
    <scope>NUCLEOTIDE SEQUENCE [LARGE SCALE GENOMIC DNA]</scope>
    <source>
        <strain evidence="9">RhyTen1mFocal</strain>
    </source>
</reference>
<feature type="domain" description="HTH myb-type" evidence="8">
    <location>
        <begin position="62"/>
        <end position="116"/>
    </location>
</feature>
<evidence type="ECO:0000256" key="1">
    <source>
        <dbReference type="ARBA" id="ARBA00004123"/>
    </source>
</evidence>
<keyword evidence="5" id="KW-0539">Nucleus</keyword>
<dbReference type="InterPro" id="IPR017930">
    <property type="entry name" value="Myb_dom"/>
</dbReference>
<dbReference type="Proteomes" id="UP001210211">
    <property type="component" value="Unassembled WGS sequence"/>
</dbReference>
<dbReference type="PROSITE" id="PS51294">
    <property type="entry name" value="HTH_MYB"/>
    <property type="match status" value="2"/>
</dbReference>
<keyword evidence="4" id="KW-0804">Transcription</keyword>
<dbReference type="InterPro" id="IPR009057">
    <property type="entry name" value="Homeodomain-like_sf"/>
</dbReference>
<evidence type="ECO:0000259" key="8">
    <source>
        <dbReference type="PROSITE" id="PS51294"/>
    </source>
</evidence>
<evidence type="ECO:0000256" key="5">
    <source>
        <dbReference type="ARBA" id="ARBA00023242"/>
    </source>
</evidence>
<dbReference type="PANTHER" id="PTHR47999:SF6">
    <property type="entry name" value="MYB-RELATED PROTEIN P"/>
    <property type="match status" value="1"/>
</dbReference>
<evidence type="ECO:0000313" key="9">
    <source>
        <dbReference type="EMBL" id="KAJ3707914.1"/>
    </source>
</evidence>
<dbReference type="Pfam" id="PF00249">
    <property type="entry name" value="Myb_DNA-binding"/>
    <property type="match status" value="2"/>
</dbReference>
<accession>A0AAD6A1C2</accession>
<sequence length="314" mass="35088">MGRRPCCEKVGLKKGKWSEEEDALLSNYIRIHGPGSWRSLPKRAGLLRCGKSCRLRWVNYLKADIKRGNFSPEEDQIIIKLHSSLGNRWSLIAAHLPGRTDNEIKNYWNSHLSRTYVFPKMVVEETSEPMPVAGVLDGHADDTNESCNSTGCRSIVTKVDEVQCQSKTDNDHPTNSTAGNKEGRCTIPVPVLDPDIPHISSTATCDMIPDSFGFEFPPSPDKTQSELLSLSPLGSIDFGLEMDTMLGDDSGAHNWKMQYTVMGQATNDLELQWAEMEAQLWDEAQNMGSRLWHIAGKGELNLEILANWLLSDDQ</sequence>
<evidence type="ECO:0000256" key="4">
    <source>
        <dbReference type="ARBA" id="ARBA00023163"/>
    </source>
</evidence>
<dbReference type="InterPro" id="IPR015495">
    <property type="entry name" value="Myb_TF_plants"/>
</dbReference>
<dbReference type="PANTHER" id="PTHR47999">
    <property type="entry name" value="TRANSCRIPTION FACTOR MYB8-RELATED-RELATED"/>
    <property type="match status" value="1"/>
</dbReference>
<dbReference type="EMBL" id="JAMRDG010000001">
    <property type="protein sequence ID" value="KAJ3707914.1"/>
    <property type="molecule type" value="Genomic_DNA"/>
</dbReference>
<dbReference type="InterPro" id="IPR001005">
    <property type="entry name" value="SANT/Myb"/>
</dbReference>
<feature type="region of interest" description="Disordered" evidence="6">
    <location>
        <begin position="165"/>
        <end position="186"/>
    </location>
</feature>
<evidence type="ECO:0000313" key="10">
    <source>
        <dbReference type="Proteomes" id="UP001210211"/>
    </source>
</evidence>
<dbReference type="SMART" id="SM00717">
    <property type="entry name" value="SANT"/>
    <property type="match status" value="2"/>
</dbReference>
<name>A0AAD6A1C2_9POAL</name>
<proteinExistence type="predicted"/>
<dbReference type="PROSITE" id="PS50090">
    <property type="entry name" value="MYB_LIKE"/>
    <property type="match status" value="2"/>
</dbReference>
<evidence type="ECO:0000259" key="7">
    <source>
        <dbReference type="PROSITE" id="PS50090"/>
    </source>
</evidence>
<keyword evidence="3" id="KW-0238">DNA-binding</keyword>
<keyword evidence="2" id="KW-0805">Transcription regulation</keyword>
<evidence type="ECO:0000256" key="2">
    <source>
        <dbReference type="ARBA" id="ARBA00023015"/>
    </source>
</evidence>
<organism evidence="9 10">
    <name type="scientific">Rhynchospora tenuis</name>
    <dbReference type="NCBI Taxonomy" id="198213"/>
    <lineage>
        <taxon>Eukaryota</taxon>
        <taxon>Viridiplantae</taxon>
        <taxon>Streptophyta</taxon>
        <taxon>Embryophyta</taxon>
        <taxon>Tracheophyta</taxon>
        <taxon>Spermatophyta</taxon>
        <taxon>Magnoliopsida</taxon>
        <taxon>Liliopsida</taxon>
        <taxon>Poales</taxon>
        <taxon>Cyperaceae</taxon>
        <taxon>Cyperoideae</taxon>
        <taxon>Rhynchosporeae</taxon>
        <taxon>Rhynchospora</taxon>
    </lineage>
</organism>
<dbReference type="SUPFAM" id="SSF46689">
    <property type="entry name" value="Homeodomain-like"/>
    <property type="match status" value="1"/>
</dbReference>
<feature type="domain" description="Myb-like" evidence="7">
    <location>
        <begin position="9"/>
        <end position="61"/>
    </location>
</feature>
<dbReference type="AlphaFoldDB" id="A0AAD6A1C2"/>
<feature type="domain" description="HTH myb-type" evidence="8">
    <location>
        <begin position="9"/>
        <end position="61"/>
    </location>
</feature>
<dbReference type="GO" id="GO:0005634">
    <property type="term" value="C:nucleus"/>
    <property type="evidence" value="ECO:0007669"/>
    <property type="project" value="UniProtKB-SubCell"/>
</dbReference>
<protein>
    <submittedName>
        <fullName evidence="9">Uncharacterized protein</fullName>
    </submittedName>
</protein>
<feature type="domain" description="Myb-like" evidence="7">
    <location>
        <begin position="62"/>
        <end position="112"/>
    </location>
</feature>
<feature type="compositionally biased region" description="Polar residues" evidence="6">
    <location>
        <begin position="165"/>
        <end position="179"/>
    </location>
</feature>